<accession>A0A8J3QJQ6</accession>
<evidence type="ECO:0000313" key="3">
    <source>
        <dbReference type="Proteomes" id="UP000612899"/>
    </source>
</evidence>
<dbReference type="GO" id="GO:0006950">
    <property type="term" value="P:response to stress"/>
    <property type="evidence" value="ECO:0007669"/>
    <property type="project" value="TreeGrafter"/>
</dbReference>
<dbReference type="SMART" id="SM00347">
    <property type="entry name" value="HTH_MARR"/>
    <property type="match status" value="1"/>
</dbReference>
<organism evidence="2 3">
    <name type="scientific">Rhizocola hellebori</name>
    <dbReference type="NCBI Taxonomy" id="1392758"/>
    <lineage>
        <taxon>Bacteria</taxon>
        <taxon>Bacillati</taxon>
        <taxon>Actinomycetota</taxon>
        <taxon>Actinomycetes</taxon>
        <taxon>Micromonosporales</taxon>
        <taxon>Micromonosporaceae</taxon>
        <taxon>Rhizocola</taxon>
    </lineage>
</organism>
<dbReference type="Gene3D" id="1.10.10.10">
    <property type="entry name" value="Winged helix-like DNA-binding domain superfamily/Winged helix DNA-binding domain"/>
    <property type="match status" value="1"/>
</dbReference>
<sequence>MNAVPERLTSKPSWLITQLATHARRLAADGQAATGSGAYHYRVLATLQEFGESSQIEIARRGNLDRSDVVAAINELAEEGFVDRTADPADRRRNLVRLTRAGTQQLRRMDRVLDKVQDDLLEPLSPGERATLIRLLTRLLVHHRPDAVGQLSR</sequence>
<keyword evidence="3" id="KW-1185">Reference proteome</keyword>
<dbReference type="RefSeq" id="WP_239124401.1">
    <property type="nucleotide sequence ID" value="NZ_BONY01000093.1"/>
</dbReference>
<dbReference type="PANTHER" id="PTHR33164:SF95">
    <property type="entry name" value="TRANSCRIPTIONAL REGULATOR"/>
    <property type="match status" value="1"/>
</dbReference>
<comment type="caution">
    <text evidence="2">The sequence shown here is derived from an EMBL/GenBank/DDBJ whole genome shotgun (WGS) entry which is preliminary data.</text>
</comment>
<reference evidence="2" key="1">
    <citation type="submission" date="2021-01" db="EMBL/GenBank/DDBJ databases">
        <title>Whole genome shotgun sequence of Rhizocola hellebori NBRC 109834.</title>
        <authorList>
            <person name="Komaki H."/>
            <person name="Tamura T."/>
        </authorList>
    </citation>
    <scope>NUCLEOTIDE SEQUENCE</scope>
    <source>
        <strain evidence="2">NBRC 109834</strain>
    </source>
</reference>
<evidence type="ECO:0000313" key="2">
    <source>
        <dbReference type="EMBL" id="GIH10401.1"/>
    </source>
</evidence>
<dbReference type="PRINTS" id="PR00598">
    <property type="entry name" value="HTHMARR"/>
</dbReference>
<dbReference type="Proteomes" id="UP000612899">
    <property type="component" value="Unassembled WGS sequence"/>
</dbReference>
<dbReference type="InterPro" id="IPR036390">
    <property type="entry name" value="WH_DNA-bd_sf"/>
</dbReference>
<protein>
    <recommendedName>
        <fullName evidence="1">HTH marR-type domain-containing protein</fullName>
    </recommendedName>
</protein>
<dbReference type="InterPro" id="IPR039422">
    <property type="entry name" value="MarR/SlyA-like"/>
</dbReference>
<feature type="domain" description="HTH marR-type" evidence="1">
    <location>
        <begin position="1"/>
        <end position="141"/>
    </location>
</feature>
<dbReference type="SUPFAM" id="SSF46785">
    <property type="entry name" value="Winged helix' DNA-binding domain"/>
    <property type="match status" value="1"/>
</dbReference>
<dbReference type="PANTHER" id="PTHR33164">
    <property type="entry name" value="TRANSCRIPTIONAL REGULATOR, MARR FAMILY"/>
    <property type="match status" value="1"/>
</dbReference>
<dbReference type="Pfam" id="PF12802">
    <property type="entry name" value="MarR_2"/>
    <property type="match status" value="1"/>
</dbReference>
<name>A0A8J3QJQ6_9ACTN</name>
<dbReference type="PROSITE" id="PS50995">
    <property type="entry name" value="HTH_MARR_2"/>
    <property type="match status" value="1"/>
</dbReference>
<dbReference type="AlphaFoldDB" id="A0A8J3QJQ6"/>
<evidence type="ECO:0000259" key="1">
    <source>
        <dbReference type="PROSITE" id="PS50995"/>
    </source>
</evidence>
<dbReference type="EMBL" id="BONY01000093">
    <property type="protein sequence ID" value="GIH10401.1"/>
    <property type="molecule type" value="Genomic_DNA"/>
</dbReference>
<proteinExistence type="predicted"/>
<dbReference type="InterPro" id="IPR036388">
    <property type="entry name" value="WH-like_DNA-bd_sf"/>
</dbReference>
<gene>
    <name evidence="2" type="ORF">Rhe02_84680</name>
</gene>
<dbReference type="InterPro" id="IPR000835">
    <property type="entry name" value="HTH_MarR-typ"/>
</dbReference>
<dbReference type="GO" id="GO:0003700">
    <property type="term" value="F:DNA-binding transcription factor activity"/>
    <property type="evidence" value="ECO:0007669"/>
    <property type="project" value="InterPro"/>
</dbReference>